<feature type="transmembrane region" description="Helical" evidence="9">
    <location>
        <begin position="491"/>
        <end position="509"/>
    </location>
</feature>
<evidence type="ECO:0000256" key="4">
    <source>
        <dbReference type="ARBA" id="ARBA00022568"/>
    </source>
</evidence>
<comment type="catalytic activity">
    <reaction evidence="8">
        <text>Ca(2+)(out) + K(+)(out) + 4 Na(+)(in) = Ca(2+)(in) + K(+)(in) + 4 Na(+)(out)</text>
        <dbReference type="Rhea" id="RHEA:69967"/>
        <dbReference type="ChEBI" id="CHEBI:29101"/>
        <dbReference type="ChEBI" id="CHEBI:29103"/>
        <dbReference type="ChEBI" id="CHEBI:29108"/>
    </reaction>
</comment>
<proteinExistence type="inferred from homology"/>
<feature type="transmembrane region" description="Helical" evidence="9">
    <location>
        <begin position="121"/>
        <end position="145"/>
    </location>
</feature>
<protein>
    <submittedName>
        <fullName evidence="12">Solute carrier family 24 member 4</fullName>
    </submittedName>
</protein>
<keyword evidence="10" id="KW-0732">Signal</keyword>
<keyword evidence="4" id="KW-0406">Ion transport</keyword>
<evidence type="ECO:0000256" key="2">
    <source>
        <dbReference type="ARBA" id="ARBA00005364"/>
    </source>
</evidence>
<evidence type="ECO:0000256" key="7">
    <source>
        <dbReference type="ARBA" id="ARBA00023136"/>
    </source>
</evidence>
<feature type="chain" id="PRO_5034087271" evidence="10">
    <location>
        <begin position="30"/>
        <end position="552"/>
    </location>
</feature>
<feature type="transmembrane region" description="Helical" evidence="9">
    <location>
        <begin position="453"/>
        <end position="471"/>
    </location>
</feature>
<evidence type="ECO:0000256" key="10">
    <source>
        <dbReference type="SAM" id="SignalP"/>
    </source>
</evidence>
<dbReference type="InterPro" id="IPR004481">
    <property type="entry name" value="K/Na/Ca-exchanger"/>
</dbReference>
<feature type="transmembrane region" description="Helical" evidence="9">
    <location>
        <begin position="518"/>
        <end position="536"/>
    </location>
</feature>
<dbReference type="Pfam" id="PF01699">
    <property type="entry name" value="Na_Ca_ex"/>
    <property type="match status" value="2"/>
</dbReference>
<keyword evidence="4" id="KW-0813">Transport</keyword>
<feature type="transmembrane region" description="Helical" evidence="9">
    <location>
        <begin position="82"/>
        <end position="100"/>
    </location>
</feature>
<evidence type="ECO:0000256" key="8">
    <source>
        <dbReference type="ARBA" id="ARBA00033627"/>
    </source>
</evidence>
<keyword evidence="7 9" id="KW-0472">Membrane</keyword>
<gene>
    <name evidence="12" type="primary">SLC24A4</name>
</gene>
<feature type="transmembrane region" description="Helical" evidence="9">
    <location>
        <begin position="216"/>
        <end position="238"/>
    </location>
</feature>
<evidence type="ECO:0000256" key="9">
    <source>
        <dbReference type="SAM" id="Phobius"/>
    </source>
</evidence>
<accession>A0A8D2ZJP8</accession>
<dbReference type="GO" id="GO:0005262">
    <property type="term" value="F:calcium channel activity"/>
    <property type="evidence" value="ECO:0007669"/>
    <property type="project" value="TreeGrafter"/>
</dbReference>
<keyword evidence="3" id="KW-0050">Antiport</keyword>
<comment type="similarity">
    <text evidence="2">Belongs to the Ca(2+):cation antiporter (CaCA) (TC 2.A.19) family. SLC24A subfamily.</text>
</comment>
<dbReference type="AlphaFoldDB" id="A0A8D2ZJP8"/>
<evidence type="ECO:0000259" key="11">
    <source>
        <dbReference type="Pfam" id="PF01699"/>
    </source>
</evidence>
<dbReference type="GO" id="GO:0006874">
    <property type="term" value="P:intracellular calcium ion homeostasis"/>
    <property type="evidence" value="ECO:0007669"/>
    <property type="project" value="TreeGrafter"/>
</dbReference>
<name>A0A8D2ZJP8_SCOMX</name>
<feature type="domain" description="Sodium/calcium exchanger membrane region" evidence="11">
    <location>
        <begin position="385"/>
        <end position="534"/>
    </location>
</feature>
<dbReference type="GO" id="GO:0005886">
    <property type="term" value="C:plasma membrane"/>
    <property type="evidence" value="ECO:0007669"/>
    <property type="project" value="TreeGrafter"/>
</dbReference>
<reference evidence="12" key="2">
    <citation type="submission" date="2025-08" db="UniProtKB">
        <authorList>
            <consortium name="Ensembl"/>
        </authorList>
    </citation>
    <scope>IDENTIFICATION</scope>
</reference>
<evidence type="ECO:0000313" key="13">
    <source>
        <dbReference type="Proteomes" id="UP000694558"/>
    </source>
</evidence>
<reference evidence="12" key="1">
    <citation type="submission" date="2023-05" db="EMBL/GenBank/DDBJ databases">
        <title>High-quality long-read genome of Scophthalmus maximus.</title>
        <authorList>
            <person name="Lien S."/>
            <person name="Martinez P."/>
        </authorList>
    </citation>
    <scope>NUCLEOTIDE SEQUENCE [LARGE SCALE GENOMIC DNA]</scope>
</reference>
<feature type="transmembrane region" description="Helical" evidence="9">
    <location>
        <begin position="190"/>
        <end position="210"/>
    </location>
</feature>
<keyword evidence="4" id="KW-0106">Calcium</keyword>
<feature type="transmembrane region" description="Helical" evidence="9">
    <location>
        <begin position="418"/>
        <end position="441"/>
    </location>
</feature>
<evidence type="ECO:0000256" key="1">
    <source>
        <dbReference type="ARBA" id="ARBA00004141"/>
    </source>
</evidence>
<dbReference type="GO" id="GO:0120199">
    <property type="term" value="C:cone photoreceptor outer segment"/>
    <property type="evidence" value="ECO:0007669"/>
    <property type="project" value="Ensembl"/>
</dbReference>
<dbReference type="NCBIfam" id="TIGR00367">
    <property type="entry name" value="calcium/sodium antiporter"/>
    <property type="match status" value="1"/>
</dbReference>
<feature type="transmembrane region" description="Helical" evidence="9">
    <location>
        <begin position="383"/>
        <end position="406"/>
    </location>
</feature>
<feature type="transmembrane region" description="Helical" evidence="9">
    <location>
        <begin position="151"/>
        <end position="178"/>
    </location>
</feature>
<dbReference type="FunFam" id="1.20.1420.30:FF:000037">
    <property type="entry name" value="Predicted protein"/>
    <property type="match status" value="1"/>
</dbReference>
<dbReference type="Ensembl" id="ENSSMAT00000003362.2">
    <property type="protein sequence ID" value="ENSSMAP00000003304.2"/>
    <property type="gene ID" value="ENSSMAG00000002036.2"/>
</dbReference>
<comment type="subcellular location">
    <subcellularLocation>
        <location evidence="1">Membrane</location>
        <topology evidence="1">Multi-pass membrane protein</topology>
    </subcellularLocation>
</comment>
<evidence type="ECO:0000256" key="3">
    <source>
        <dbReference type="ARBA" id="ARBA00022449"/>
    </source>
</evidence>
<evidence type="ECO:0000256" key="6">
    <source>
        <dbReference type="ARBA" id="ARBA00022989"/>
    </source>
</evidence>
<sequence>MLFVQVCFICSVLFVAWSMSALLTKTGHGMIVDGQTNLDPWGRRLMASEPLSLIEQKNCSEPAIHEFPEDFFSNNERKSGAVLLHIVATLYMFLALAITCDEYFVTSLEKICEKLDLSEDVAGATFMAAGSSAPELFASVIGVFITHGDVGVGTIVGSAVFNILCIIGVCGIFAGQVVMLTKWAVFRDSFYYILSVLALIAVSSQVRHVWESLVLVLMYAGYILVMNSFIHLLVYIFLSYPATASVKPSNPYSRGSVVMVDEIMHASPSKFRFPEAGLRVMVTSHFGPKTRLRMASRLIITERQKLVQAANGVETQVIDGKVEIENGNVPEDKPAEPKENITISPFHVPNGIGSKLKWLISWPLLLLLFLTVPNCAKPRWEKYFMLSFILSTVWIAVFSYFMVWMVTIVGYTLGIPDVIMGITFLAAGTSVPDCIASLIVARQGLGDMAVSNTIGSNVFDILVGLGVPWAIQTMCVDYGSAVMINSRGLLYSVVLLLGSVALTVLGIHLNKWRLDLKLGIYVLILYAIFLCFSILIEYNVFTFVNLPMCFED</sequence>
<dbReference type="GeneTree" id="ENSGT01030000234532"/>
<dbReference type="InterPro" id="IPR044880">
    <property type="entry name" value="NCX_ion-bd_dom_sf"/>
</dbReference>
<organism evidence="12 13">
    <name type="scientific">Scophthalmus maximus</name>
    <name type="common">Turbot</name>
    <name type="synonym">Psetta maxima</name>
    <dbReference type="NCBI Taxonomy" id="52904"/>
    <lineage>
        <taxon>Eukaryota</taxon>
        <taxon>Metazoa</taxon>
        <taxon>Chordata</taxon>
        <taxon>Craniata</taxon>
        <taxon>Vertebrata</taxon>
        <taxon>Euteleostomi</taxon>
        <taxon>Actinopterygii</taxon>
        <taxon>Neopterygii</taxon>
        <taxon>Teleostei</taxon>
        <taxon>Neoteleostei</taxon>
        <taxon>Acanthomorphata</taxon>
        <taxon>Carangaria</taxon>
        <taxon>Pleuronectiformes</taxon>
        <taxon>Pleuronectoidei</taxon>
        <taxon>Scophthalmidae</taxon>
        <taxon>Scophthalmus</taxon>
    </lineage>
</organism>
<keyword evidence="5 9" id="KW-0812">Transmembrane</keyword>
<evidence type="ECO:0000313" key="12">
    <source>
        <dbReference type="Ensembl" id="ENSSMAP00000003304.2"/>
    </source>
</evidence>
<dbReference type="Gene3D" id="1.20.1420.30">
    <property type="entry name" value="NCX, central ion-binding region"/>
    <property type="match status" value="2"/>
</dbReference>
<dbReference type="FunFam" id="1.20.1420.30:FF:000005">
    <property type="entry name" value="sodium/potassium/calcium exchanger 3 isoform X1"/>
    <property type="match status" value="1"/>
</dbReference>
<feature type="signal peptide" evidence="10">
    <location>
        <begin position="1"/>
        <end position="29"/>
    </location>
</feature>
<keyword evidence="4" id="KW-0109">Calcium transport</keyword>
<dbReference type="InterPro" id="IPR004837">
    <property type="entry name" value="NaCa_Exmemb"/>
</dbReference>
<dbReference type="Proteomes" id="UP000694558">
    <property type="component" value="Chromosome 20"/>
</dbReference>
<dbReference type="PANTHER" id="PTHR10846:SF21">
    <property type="entry name" value="SODIUM_POTASSIUM_CALCIUM EXCHANGER 4"/>
    <property type="match status" value="1"/>
</dbReference>
<dbReference type="GO" id="GO:0008273">
    <property type="term" value="F:calcium, potassium:sodium antiporter activity"/>
    <property type="evidence" value="ECO:0007669"/>
    <property type="project" value="TreeGrafter"/>
</dbReference>
<feature type="domain" description="Sodium/calcium exchanger membrane region" evidence="11">
    <location>
        <begin position="86"/>
        <end position="225"/>
    </location>
</feature>
<keyword evidence="6 9" id="KW-1133">Transmembrane helix</keyword>
<dbReference type="PANTHER" id="PTHR10846">
    <property type="entry name" value="SODIUM/POTASSIUM/CALCIUM EXCHANGER"/>
    <property type="match status" value="1"/>
</dbReference>
<evidence type="ECO:0000256" key="5">
    <source>
        <dbReference type="ARBA" id="ARBA00022692"/>
    </source>
</evidence>